<dbReference type="Pfam" id="PF22936">
    <property type="entry name" value="Pol_BBD"/>
    <property type="match status" value="1"/>
</dbReference>
<proteinExistence type="predicted"/>
<dbReference type="SUPFAM" id="SSF57756">
    <property type="entry name" value="Retrovirus zinc finger-like domains"/>
    <property type="match status" value="1"/>
</dbReference>
<feature type="region of interest" description="Disordered" evidence="1">
    <location>
        <begin position="216"/>
        <end position="238"/>
    </location>
</feature>
<protein>
    <submittedName>
        <fullName evidence="3">Retrovirus-related Pol polyprotein from transposon TNT 1-94</fullName>
    </submittedName>
</protein>
<dbReference type="PANTHER" id="PTHR35317:SF34">
    <property type="match status" value="1"/>
</dbReference>
<dbReference type="InterPro" id="IPR054722">
    <property type="entry name" value="PolX-like_BBD"/>
</dbReference>
<dbReference type="Pfam" id="PF14223">
    <property type="entry name" value="Retrotran_gag_2"/>
    <property type="match status" value="1"/>
</dbReference>
<dbReference type="AlphaFoldDB" id="A0A392M4X0"/>
<accession>A0A392M4X0</accession>
<keyword evidence="4" id="KW-1185">Reference proteome</keyword>
<dbReference type="GO" id="GO:0008270">
    <property type="term" value="F:zinc ion binding"/>
    <property type="evidence" value="ECO:0007669"/>
    <property type="project" value="InterPro"/>
</dbReference>
<gene>
    <name evidence="3" type="ORF">A2U01_0003122</name>
</gene>
<evidence type="ECO:0000256" key="1">
    <source>
        <dbReference type="SAM" id="MobiDB-lite"/>
    </source>
</evidence>
<evidence type="ECO:0000313" key="4">
    <source>
        <dbReference type="Proteomes" id="UP000265520"/>
    </source>
</evidence>
<organism evidence="3 4">
    <name type="scientific">Trifolium medium</name>
    <dbReference type="NCBI Taxonomy" id="97028"/>
    <lineage>
        <taxon>Eukaryota</taxon>
        <taxon>Viridiplantae</taxon>
        <taxon>Streptophyta</taxon>
        <taxon>Embryophyta</taxon>
        <taxon>Tracheophyta</taxon>
        <taxon>Spermatophyta</taxon>
        <taxon>Magnoliopsida</taxon>
        <taxon>eudicotyledons</taxon>
        <taxon>Gunneridae</taxon>
        <taxon>Pentapetalae</taxon>
        <taxon>rosids</taxon>
        <taxon>fabids</taxon>
        <taxon>Fabales</taxon>
        <taxon>Fabaceae</taxon>
        <taxon>Papilionoideae</taxon>
        <taxon>50 kb inversion clade</taxon>
        <taxon>NPAAA clade</taxon>
        <taxon>Hologalegina</taxon>
        <taxon>IRL clade</taxon>
        <taxon>Trifolieae</taxon>
        <taxon>Trifolium</taxon>
    </lineage>
</organism>
<name>A0A392M4X0_9FABA</name>
<evidence type="ECO:0000313" key="3">
    <source>
        <dbReference type="EMBL" id="MCH82319.1"/>
    </source>
</evidence>
<dbReference type="Proteomes" id="UP000265520">
    <property type="component" value="Unassembled WGS sequence"/>
</dbReference>
<dbReference type="GO" id="GO:0003676">
    <property type="term" value="F:nucleic acid binding"/>
    <property type="evidence" value="ECO:0007669"/>
    <property type="project" value="InterPro"/>
</dbReference>
<feature type="non-terminal residue" evidence="3">
    <location>
        <position position="439"/>
    </location>
</feature>
<feature type="domain" description="Retrovirus-related Pol polyprotein from transposon TNT 1-94-like beta-barrel" evidence="2">
    <location>
        <begin position="297"/>
        <end position="375"/>
    </location>
</feature>
<evidence type="ECO:0000259" key="2">
    <source>
        <dbReference type="Pfam" id="PF22936"/>
    </source>
</evidence>
<comment type="caution">
    <text evidence="3">The sequence shown here is derived from an EMBL/GenBank/DDBJ whole genome shotgun (WGS) entry which is preliminary data.</text>
</comment>
<dbReference type="PANTHER" id="PTHR35317">
    <property type="entry name" value="OS04G0629600 PROTEIN"/>
    <property type="match status" value="1"/>
</dbReference>
<feature type="compositionally biased region" description="Basic residues" evidence="1">
    <location>
        <begin position="221"/>
        <end position="238"/>
    </location>
</feature>
<sequence>MAESSNYMQSSIPKFDGHYDHWAMLMENLLRSKEYWSQIENGIIVAPANATAEQIKLADESKLKDLKAKNFLFQSIEHSILETILERNTARDIWESMRKKYQGSTKVKRAQLQALRKEFEILHMKDNDYVSDYFSRTLTIANKMTAHGETMDQTKVVEKVLRSMSEKFNYVVCSIEESNDVTTLTIEELQSSLLVHETRMKPGQIKDEEQALKVSYGRGGGRGRGRNNSRGGRGRGRQQNKDLVEFYRCHKLGHYQSECPTWEEANYAEFDEYDEVLLMAQEKLKEPINSELKDEIWFLDSGCNNHMVGKKDWLFYFDSEFRETVKLGDNSKMPVIGKGNLKLQIEGIVQVITGVYYLPRLKNNLLSIGQLQQKNLTIVFSKNNCKVYHESRGLLMSTEMSANRMYVIHASVITPMCFQATNLDQTQLWHCRYGHLNIK</sequence>
<dbReference type="EMBL" id="LXQA010003513">
    <property type="protein sequence ID" value="MCH82319.1"/>
    <property type="molecule type" value="Genomic_DNA"/>
</dbReference>
<reference evidence="3 4" key="1">
    <citation type="journal article" date="2018" name="Front. Plant Sci.">
        <title>Red Clover (Trifolium pratense) and Zigzag Clover (T. medium) - A Picture of Genomic Similarities and Differences.</title>
        <authorList>
            <person name="Dluhosova J."/>
            <person name="Istvanek J."/>
            <person name="Nedelnik J."/>
            <person name="Repkova J."/>
        </authorList>
    </citation>
    <scope>NUCLEOTIDE SEQUENCE [LARGE SCALE GENOMIC DNA]</scope>
    <source>
        <strain evidence="4">cv. 10/8</strain>
        <tissue evidence="3">Leaf</tissue>
    </source>
</reference>
<dbReference type="InterPro" id="IPR036875">
    <property type="entry name" value="Znf_CCHC_sf"/>
</dbReference>